<evidence type="ECO:0000256" key="1">
    <source>
        <dbReference type="SAM" id="Phobius"/>
    </source>
</evidence>
<feature type="non-terminal residue" evidence="2">
    <location>
        <position position="31"/>
    </location>
</feature>
<keyword evidence="1" id="KW-1133">Transmembrane helix</keyword>
<evidence type="ECO:0000313" key="2">
    <source>
        <dbReference type="EMBL" id="GAI11749.1"/>
    </source>
</evidence>
<protein>
    <submittedName>
        <fullName evidence="2">Uncharacterized protein</fullName>
    </submittedName>
</protein>
<gene>
    <name evidence="2" type="ORF">S06H3_23899</name>
</gene>
<feature type="transmembrane region" description="Helical" evidence="1">
    <location>
        <begin position="6"/>
        <end position="29"/>
    </location>
</feature>
<reference evidence="2" key="1">
    <citation type="journal article" date="2014" name="Front. Microbiol.">
        <title>High frequency of phylogenetically diverse reductive dehalogenase-homologous genes in deep subseafloor sedimentary metagenomes.</title>
        <authorList>
            <person name="Kawai M."/>
            <person name="Futagami T."/>
            <person name="Toyoda A."/>
            <person name="Takaki Y."/>
            <person name="Nishi S."/>
            <person name="Hori S."/>
            <person name="Arai W."/>
            <person name="Tsubouchi T."/>
            <person name="Morono Y."/>
            <person name="Uchiyama I."/>
            <person name="Ito T."/>
            <person name="Fujiyama A."/>
            <person name="Inagaki F."/>
            <person name="Takami H."/>
        </authorList>
    </citation>
    <scope>NUCLEOTIDE SEQUENCE</scope>
    <source>
        <strain evidence="2">Expedition CK06-06</strain>
    </source>
</reference>
<organism evidence="2">
    <name type="scientific">marine sediment metagenome</name>
    <dbReference type="NCBI Taxonomy" id="412755"/>
    <lineage>
        <taxon>unclassified sequences</taxon>
        <taxon>metagenomes</taxon>
        <taxon>ecological metagenomes</taxon>
    </lineage>
</organism>
<name>X1MZG0_9ZZZZ</name>
<dbReference type="AlphaFoldDB" id="X1MZG0"/>
<proteinExistence type="predicted"/>
<sequence>MIGDPNWLYSTIAQSSAAIVAIIGGFITATV</sequence>
<comment type="caution">
    <text evidence="2">The sequence shown here is derived from an EMBL/GenBank/DDBJ whole genome shotgun (WGS) entry which is preliminary data.</text>
</comment>
<dbReference type="EMBL" id="BARV01013115">
    <property type="protein sequence ID" value="GAI11749.1"/>
    <property type="molecule type" value="Genomic_DNA"/>
</dbReference>
<accession>X1MZG0</accession>
<keyword evidence="1" id="KW-0472">Membrane</keyword>
<keyword evidence="1" id="KW-0812">Transmembrane</keyword>